<evidence type="ECO:0000256" key="1">
    <source>
        <dbReference type="SAM" id="Coils"/>
    </source>
</evidence>
<keyword evidence="2" id="KW-1185">Reference proteome</keyword>
<evidence type="ECO:0000313" key="2">
    <source>
        <dbReference type="Proteomes" id="UP000694941"/>
    </source>
</evidence>
<name>A0ABM1T3J8_LIMPO</name>
<reference evidence="3" key="1">
    <citation type="submission" date="2025-08" db="UniProtKB">
        <authorList>
            <consortium name="RefSeq"/>
        </authorList>
    </citation>
    <scope>IDENTIFICATION</scope>
    <source>
        <tissue evidence="3">Muscle</tissue>
    </source>
</reference>
<dbReference type="GeneID" id="106466685"/>
<dbReference type="RefSeq" id="XP_022250454.1">
    <property type="nucleotide sequence ID" value="XM_022394746.1"/>
</dbReference>
<keyword evidence="1" id="KW-0175">Coiled coil</keyword>
<dbReference type="PANTHER" id="PTHR17085:SF3">
    <property type="entry name" value="NUCLEAR RECEPTOR COACTIVATOR 4"/>
    <property type="match status" value="1"/>
</dbReference>
<gene>
    <name evidence="3" type="primary">LOC106466685</name>
</gene>
<sequence length="483" mass="55106">MYLFSFYIFGMTEEIIKDIRLRLAAVIDAINSLEELRRVLHENAQEMKVTIKEKISEQYFLMRQREAELMQEIDAVTYSQQNQLLKNLSTLYHVVGELKYKIKALDRGSVDKFLDREEYGIPELQPPQKTELQFDDETLKSCILSFGKIEMTEICPENLACSKICRNVNCKSLLGTHHYKSTIPQERTKSLVQQWLQTMTLTDPVSDSEEFVMVTEEKQSLVTSSDSIELVSQPDSQTSTQELGKNLSFKDDHMSCNCLSPTNVEIENLDLLSCLPNNAIGFDRPINPQVSSRWLRGGEIYSNVTSVAEVCKANEKCQTFNSCVCEENCLVSAVREQVLKDDSNKMNKIHLQDHINEVIKDNVYTTDSSQPLNNKQQNWLLPVVTVMQDNVQKWLTNDYVKNTSKLILPECLQSLNNTEWLSQNNAGISFTENTIDVNNKTTGIKGVARQTCSHSDGNVFTPYYHPPVMSQWLTSASSRVFNT</sequence>
<feature type="coiled-coil region" evidence="1">
    <location>
        <begin position="16"/>
        <end position="50"/>
    </location>
</feature>
<dbReference type="Proteomes" id="UP000694941">
    <property type="component" value="Unplaced"/>
</dbReference>
<organism evidence="2 3">
    <name type="scientific">Limulus polyphemus</name>
    <name type="common">Atlantic horseshoe crab</name>
    <dbReference type="NCBI Taxonomy" id="6850"/>
    <lineage>
        <taxon>Eukaryota</taxon>
        <taxon>Metazoa</taxon>
        <taxon>Ecdysozoa</taxon>
        <taxon>Arthropoda</taxon>
        <taxon>Chelicerata</taxon>
        <taxon>Merostomata</taxon>
        <taxon>Xiphosura</taxon>
        <taxon>Limulidae</taxon>
        <taxon>Limulus</taxon>
    </lineage>
</organism>
<dbReference type="PANTHER" id="PTHR17085">
    <property type="entry name" value="NUCLEAR RECEPTOR COACTIVATOR 4"/>
    <property type="match status" value="1"/>
</dbReference>
<accession>A0ABM1T3J8</accession>
<proteinExistence type="predicted"/>
<dbReference type="InterPro" id="IPR039947">
    <property type="entry name" value="NCoA-4"/>
</dbReference>
<evidence type="ECO:0000313" key="3">
    <source>
        <dbReference type="RefSeq" id="XP_022250454.1"/>
    </source>
</evidence>
<protein>
    <submittedName>
        <fullName evidence="3">Uncharacterized protein LOC106466685 isoform X1</fullName>
    </submittedName>
</protein>